<dbReference type="SUPFAM" id="SSF160935">
    <property type="entry name" value="VPA0735-like"/>
    <property type="match status" value="1"/>
</dbReference>
<protein>
    <recommendedName>
        <fullName evidence="6">DUF1254 domain-containing protein</fullName>
    </recommendedName>
</protein>
<feature type="domain" description="DUF1214" evidence="2">
    <location>
        <begin position="348"/>
        <end position="454"/>
    </location>
</feature>
<proteinExistence type="predicted"/>
<gene>
    <name evidence="4" type="ORF">LMG21510_00772</name>
</gene>
<evidence type="ECO:0000259" key="3">
    <source>
        <dbReference type="Pfam" id="PF06863"/>
    </source>
</evidence>
<dbReference type="InterPro" id="IPR010679">
    <property type="entry name" value="DUF1254"/>
</dbReference>
<dbReference type="Gene3D" id="2.60.120.600">
    <property type="entry name" value="Domain of unknown function DUF1214, C-terminal domain"/>
    <property type="match status" value="1"/>
</dbReference>
<evidence type="ECO:0008006" key="6">
    <source>
        <dbReference type="Google" id="ProtNLM"/>
    </source>
</evidence>
<feature type="domain" description="DUF1254" evidence="3">
    <location>
        <begin position="73"/>
        <end position="202"/>
    </location>
</feature>
<evidence type="ECO:0000313" key="5">
    <source>
        <dbReference type="Proteomes" id="UP000721236"/>
    </source>
</evidence>
<dbReference type="Gene3D" id="1.10.3360.10">
    <property type="entry name" value="VPA0735-like domain"/>
    <property type="match status" value="1"/>
</dbReference>
<accession>A0ABM8WJG1</accession>
<dbReference type="InterPro" id="IPR037049">
    <property type="entry name" value="DUF1214_C_sf"/>
</dbReference>
<sequence length="471" mass="51380">MIKSIYQFGAGAALVLLLAGCATAPQEIQETPKAVQSTRDEVRTQAAEVYVYAYPLVLMDKTREIMTAKGPTNAFTHRRTLPDAGSTDMASPNPDTLYSTAWLDLSKGPVVLSVPDTRGRYYLMQLVDGWTNVVTSIGKRTTGTRRADYAIVGPDWRGTLPDGMQEIRSPTTMAWLIGRTHANGRLDYPAVHRLQDQYRLTPLAAWPKSTRTPGTIAPATQTPVDTETAPVEQVAAMDAQAFFTRFAALLPANPPAPRDEAMRRKLQAFGIVAGAPYATTALEPETARAIQEGATQALAGIVKAARDIGTAPSGAWQSREHVGRFGDDYLSRAATAWDTLGANLPQDAMYLRTRVDAQGEPLDGAGRYVVRFAKGELPPAKASWSLTVYGDKPVPVSNRAGRQTIGDRDRLRRNPDGSVDILIQASRPPGRLATNWLPVPDGPFNLMLRAYWPESAMFEGRWVAPPVRRVD</sequence>
<evidence type="ECO:0000259" key="2">
    <source>
        <dbReference type="Pfam" id="PF06742"/>
    </source>
</evidence>
<dbReference type="Gene3D" id="2.60.40.1610">
    <property type="entry name" value="Domain of unknown function DUF1254"/>
    <property type="match status" value="1"/>
</dbReference>
<comment type="caution">
    <text evidence="4">The sequence shown here is derived from an EMBL/GenBank/DDBJ whole genome shotgun (WGS) entry which is preliminary data.</text>
</comment>
<dbReference type="PANTHER" id="PTHR36509">
    <property type="entry name" value="BLL3101 PROTEIN"/>
    <property type="match status" value="1"/>
</dbReference>
<dbReference type="EMBL" id="CAJZAH010000001">
    <property type="protein sequence ID" value="CAG9167530.1"/>
    <property type="molecule type" value="Genomic_DNA"/>
</dbReference>
<dbReference type="PROSITE" id="PS51257">
    <property type="entry name" value="PROKAR_LIPOPROTEIN"/>
    <property type="match status" value="1"/>
</dbReference>
<dbReference type="Pfam" id="PF06863">
    <property type="entry name" value="DUF1254"/>
    <property type="match status" value="1"/>
</dbReference>
<feature type="signal peptide" evidence="1">
    <location>
        <begin position="1"/>
        <end position="24"/>
    </location>
</feature>
<dbReference type="Pfam" id="PF06742">
    <property type="entry name" value="DUF1214"/>
    <property type="match status" value="1"/>
</dbReference>
<reference evidence="4 5" key="1">
    <citation type="submission" date="2021-08" db="EMBL/GenBank/DDBJ databases">
        <authorList>
            <person name="Peeters C."/>
        </authorList>
    </citation>
    <scope>NUCLEOTIDE SEQUENCE [LARGE SCALE GENOMIC DNA]</scope>
    <source>
        <strain evidence="4 5">LMG 21510</strain>
    </source>
</reference>
<dbReference type="Proteomes" id="UP000721236">
    <property type="component" value="Unassembled WGS sequence"/>
</dbReference>
<evidence type="ECO:0000313" key="4">
    <source>
        <dbReference type="EMBL" id="CAG9167530.1"/>
    </source>
</evidence>
<dbReference type="InterPro" id="IPR010621">
    <property type="entry name" value="DUF1214"/>
</dbReference>
<dbReference type="PANTHER" id="PTHR36509:SF2">
    <property type="entry name" value="BLL3101 PROTEIN"/>
    <property type="match status" value="1"/>
</dbReference>
<feature type="chain" id="PRO_5047158671" description="DUF1254 domain-containing protein" evidence="1">
    <location>
        <begin position="25"/>
        <end position="471"/>
    </location>
</feature>
<keyword evidence="5" id="KW-1185">Reference proteome</keyword>
<keyword evidence="1" id="KW-0732">Signal</keyword>
<evidence type="ECO:0000256" key="1">
    <source>
        <dbReference type="SAM" id="SignalP"/>
    </source>
</evidence>
<dbReference type="RefSeq" id="WP_224039765.1">
    <property type="nucleotide sequence ID" value="NZ_CAJZAH010000001.1"/>
</dbReference>
<name>A0ABM8WJG1_9BURK</name>
<dbReference type="InterPro" id="IPR037050">
    <property type="entry name" value="DUF1254_sf"/>
</dbReference>
<organism evidence="4 5">
    <name type="scientific">Cupriavidus respiraculi</name>
    <dbReference type="NCBI Taxonomy" id="195930"/>
    <lineage>
        <taxon>Bacteria</taxon>
        <taxon>Pseudomonadati</taxon>
        <taxon>Pseudomonadota</taxon>
        <taxon>Betaproteobacteria</taxon>
        <taxon>Burkholderiales</taxon>
        <taxon>Burkholderiaceae</taxon>
        <taxon>Cupriavidus</taxon>
    </lineage>
</organism>